<keyword evidence="7" id="KW-1185">Reference proteome</keyword>
<proteinExistence type="predicted"/>
<evidence type="ECO:0000256" key="1">
    <source>
        <dbReference type="ARBA" id="ARBA00004141"/>
    </source>
</evidence>
<dbReference type="KEGG" id="chn:A605_06790"/>
<dbReference type="STRING" id="1121362.A605_06790"/>
<dbReference type="AlphaFoldDB" id="M1NXY3"/>
<comment type="subcellular location">
    <subcellularLocation>
        <location evidence="1">Membrane</location>
        <topology evidence="1">Multi-pass membrane protein</topology>
    </subcellularLocation>
</comment>
<gene>
    <name evidence="6" type="ORF">A605_06790</name>
</gene>
<dbReference type="GO" id="GO:0016020">
    <property type="term" value="C:membrane"/>
    <property type="evidence" value="ECO:0007669"/>
    <property type="project" value="UniProtKB-SubCell"/>
</dbReference>
<dbReference type="Proteomes" id="UP000011723">
    <property type="component" value="Chromosome"/>
</dbReference>
<dbReference type="HOGENOM" id="CLU_058421_1_0_11"/>
<reference evidence="6 7" key="1">
    <citation type="journal article" date="2012" name="Stand. Genomic Sci.">
        <title>Genome sequence of the halotolerant bacterium Corynebacterium halotolerans type strain YIM 70093(T) (= DSM 44683(T)).</title>
        <authorList>
            <person name="Ruckert C."/>
            <person name="Albersmeier A."/>
            <person name="Al-Dilaimi A."/>
            <person name="Niehaus K."/>
            <person name="Szczepanowski R."/>
            <person name="Kalinowski J."/>
        </authorList>
    </citation>
    <scope>NUCLEOTIDE SEQUENCE [LARGE SCALE GENOMIC DNA]</scope>
    <source>
        <strain evidence="6">YIM 70093</strain>
    </source>
</reference>
<feature type="compositionally biased region" description="Low complexity" evidence="5">
    <location>
        <begin position="261"/>
        <end position="274"/>
    </location>
</feature>
<keyword evidence="3" id="KW-1133">Transmembrane helix</keyword>
<keyword evidence="2" id="KW-0812">Transmembrane</keyword>
<dbReference type="eggNOG" id="COG2259">
    <property type="taxonomic scope" value="Bacteria"/>
</dbReference>
<evidence type="ECO:0000313" key="7">
    <source>
        <dbReference type="Proteomes" id="UP000011723"/>
    </source>
</evidence>
<evidence type="ECO:0000256" key="3">
    <source>
        <dbReference type="ARBA" id="ARBA00022989"/>
    </source>
</evidence>
<evidence type="ECO:0008006" key="8">
    <source>
        <dbReference type="Google" id="ProtNLM"/>
    </source>
</evidence>
<dbReference type="PATRIC" id="fig|1121362.3.peg.1371"/>
<evidence type="ECO:0000313" key="6">
    <source>
        <dbReference type="EMBL" id="AGF72360.1"/>
    </source>
</evidence>
<keyword evidence="4" id="KW-0472">Membrane</keyword>
<feature type="compositionally biased region" description="Basic and acidic residues" evidence="5">
    <location>
        <begin position="285"/>
        <end position="298"/>
    </location>
</feature>
<dbReference type="InterPro" id="IPR032808">
    <property type="entry name" value="DoxX"/>
</dbReference>
<dbReference type="Pfam" id="PF07681">
    <property type="entry name" value="DoxX"/>
    <property type="match status" value="1"/>
</dbReference>
<evidence type="ECO:0000256" key="4">
    <source>
        <dbReference type="ARBA" id="ARBA00023136"/>
    </source>
</evidence>
<sequence>MIMIRKIARPMLASVYIADGADTLLNTQDHVESTENVLKRVRTVLPRRYARQVPKDAELVARSLGGAKAGAGSLLAFGKLPRVSAAVLAATAVPTILGRHAFWETQDREERRARRSGFVTNIALLGGLFITSADTAGKPGLKWRATKAAETANKKVHSALPMKSETEKVTDNVTDTARNWAGTTADKATEYATRAQDYVNENKDDWFGTARHWVDEAADKATEYATRAQGYVNENKGDWLSAAQNSTATARKGVVKAATKAQTQADKALATADAKSGRSAKKARKTADKLQDRADKALVKAKKKVGKELDK</sequence>
<protein>
    <recommendedName>
        <fullName evidence="8">DoxX family protein</fullName>
    </recommendedName>
</protein>
<evidence type="ECO:0000256" key="5">
    <source>
        <dbReference type="SAM" id="MobiDB-lite"/>
    </source>
</evidence>
<name>M1NXY3_9CORY</name>
<dbReference type="EMBL" id="CP003697">
    <property type="protein sequence ID" value="AGF72360.1"/>
    <property type="molecule type" value="Genomic_DNA"/>
</dbReference>
<feature type="region of interest" description="Disordered" evidence="5">
    <location>
        <begin position="261"/>
        <end position="311"/>
    </location>
</feature>
<accession>M1NXY3</accession>
<evidence type="ECO:0000256" key="2">
    <source>
        <dbReference type="ARBA" id="ARBA00022692"/>
    </source>
</evidence>
<organism evidence="6 7">
    <name type="scientific">Corynebacterium halotolerans YIM 70093 = DSM 44683</name>
    <dbReference type="NCBI Taxonomy" id="1121362"/>
    <lineage>
        <taxon>Bacteria</taxon>
        <taxon>Bacillati</taxon>
        <taxon>Actinomycetota</taxon>
        <taxon>Actinomycetes</taxon>
        <taxon>Mycobacteriales</taxon>
        <taxon>Corynebacteriaceae</taxon>
        <taxon>Corynebacterium</taxon>
    </lineage>
</organism>